<gene>
    <name evidence="1" type="ORF">RHMOL_Rhmol12G0078800</name>
</gene>
<evidence type="ECO:0000313" key="1">
    <source>
        <dbReference type="EMBL" id="KAI8527482.1"/>
    </source>
</evidence>
<dbReference type="Proteomes" id="UP001062846">
    <property type="component" value="Chromosome 12"/>
</dbReference>
<keyword evidence="2" id="KW-1185">Reference proteome</keyword>
<evidence type="ECO:0000313" key="2">
    <source>
        <dbReference type="Proteomes" id="UP001062846"/>
    </source>
</evidence>
<reference evidence="1" key="1">
    <citation type="submission" date="2022-02" db="EMBL/GenBank/DDBJ databases">
        <title>Plant Genome Project.</title>
        <authorList>
            <person name="Zhang R.-G."/>
        </authorList>
    </citation>
    <scope>NUCLEOTIDE SEQUENCE</scope>
    <source>
        <strain evidence="1">AT1</strain>
    </source>
</reference>
<sequence length="661" mass="75050">MSCMRKDDSSPGSKMKWQENQKNKSHHIKDAMPGSELWTDGLLCAFEYIVHKKSLRSKSHTKIHSTNKTDSENIQKQVPIHELTQASSPIENRRKLTESTSLMELGDHCSTTLDDDLESRTSELGLLHSVKTHAAGTHWVPIGWTRISELVQTVQVDAGWVSHQFDIMDDDDLTVADLAAPYWERPGGPRWWCHVAAGHPVVDAWLRNSQWLHPAVSIALRDESRLISDRMKHLLYEVPVRVAGGLLFELLGQSAGDPFVDEDDIPIVLRSWQAQNFLITALHVKGPASSLNVLGIMEVQEQLFAGGSNSPTTVHEVIAHLATRLARWDDRRNHEDLNLFSIILNQEIRRLSRQDKDRRPVDLNAKQQYFHQLQSLDNICYTKTGVYLLGVLYGRGLWALLITSHNFFSSFLLIAIPYQNLSSIPRQNLRASDILQNQLPPPTRNLLHVDPERWPKNRTELLQARVIRVKWSLHAREEIVFELLQHLRGNTTTSLLEGIRKSTREMIEEQEAVRGRLFTIQDVMQSTVRAWLQDRSLRVTHNMTVFGGCGLVLSIITGLFGINVDGMPGADNTPYAFGLFSAVLFSIGIVLIAVGLLYLGLKQPVNEEQVQVRKLELQQLVKMFQHEAETHAQVRKNVSRHNLPPTNADKFLDDADYLLIH</sequence>
<proteinExistence type="predicted"/>
<dbReference type="EMBL" id="CM046399">
    <property type="protein sequence ID" value="KAI8527482.1"/>
    <property type="molecule type" value="Genomic_DNA"/>
</dbReference>
<accession>A0ACC0LFY2</accession>
<organism evidence="1 2">
    <name type="scientific">Rhododendron molle</name>
    <name type="common">Chinese azalea</name>
    <name type="synonym">Azalea mollis</name>
    <dbReference type="NCBI Taxonomy" id="49168"/>
    <lineage>
        <taxon>Eukaryota</taxon>
        <taxon>Viridiplantae</taxon>
        <taxon>Streptophyta</taxon>
        <taxon>Embryophyta</taxon>
        <taxon>Tracheophyta</taxon>
        <taxon>Spermatophyta</taxon>
        <taxon>Magnoliopsida</taxon>
        <taxon>eudicotyledons</taxon>
        <taxon>Gunneridae</taxon>
        <taxon>Pentapetalae</taxon>
        <taxon>asterids</taxon>
        <taxon>Ericales</taxon>
        <taxon>Ericaceae</taxon>
        <taxon>Ericoideae</taxon>
        <taxon>Rhodoreae</taxon>
        <taxon>Rhododendron</taxon>
    </lineage>
</organism>
<protein>
    <submittedName>
        <fullName evidence="1">Uncharacterized protein</fullName>
    </submittedName>
</protein>
<name>A0ACC0LFY2_RHOML</name>
<comment type="caution">
    <text evidence="1">The sequence shown here is derived from an EMBL/GenBank/DDBJ whole genome shotgun (WGS) entry which is preliminary data.</text>
</comment>